<organism evidence="4 5">
    <name type="scientific">Lutispora thermophila DSM 19022</name>
    <dbReference type="NCBI Taxonomy" id="1122184"/>
    <lineage>
        <taxon>Bacteria</taxon>
        <taxon>Bacillati</taxon>
        <taxon>Bacillota</taxon>
        <taxon>Clostridia</taxon>
        <taxon>Lutisporales</taxon>
        <taxon>Lutisporaceae</taxon>
        <taxon>Lutispora</taxon>
    </lineage>
</organism>
<name>A0A1M6FX99_9FIRM</name>
<dbReference type="SUPFAM" id="SSF52833">
    <property type="entry name" value="Thioredoxin-like"/>
    <property type="match status" value="1"/>
</dbReference>
<dbReference type="Gene3D" id="3.40.30.10">
    <property type="entry name" value="Glutaredoxin"/>
    <property type="match status" value="1"/>
</dbReference>
<protein>
    <submittedName>
        <fullName evidence="4">Thiol-disulfide isomerase or thioredoxin</fullName>
    </submittedName>
</protein>
<keyword evidence="4" id="KW-0413">Isomerase</keyword>
<evidence type="ECO:0000313" key="4">
    <source>
        <dbReference type="EMBL" id="SHJ02292.1"/>
    </source>
</evidence>
<dbReference type="STRING" id="1122184.SAMN02745176_02149"/>
<dbReference type="Pfam" id="PF08534">
    <property type="entry name" value="Redoxin"/>
    <property type="match status" value="1"/>
</dbReference>
<dbReference type="RefSeq" id="WP_073026192.1">
    <property type="nucleotide sequence ID" value="NZ_FQZS01000013.1"/>
</dbReference>
<dbReference type="CDD" id="cd02966">
    <property type="entry name" value="TlpA_like_family"/>
    <property type="match status" value="1"/>
</dbReference>
<dbReference type="InterPro" id="IPR013740">
    <property type="entry name" value="Redoxin"/>
</dbReference>
<keyword evidence="2" id="KW-0732">Signal</keyword>
<dbReference type="InterPro" id="IPR050553">
    <property type="entry name" value="Thioredoxin_ResA/DsbE_sf"/>
</dbReference>
<evidence type="ECO:0000313" key="5">
    <source>
        <dbReference type="Proteomes" id="UP000184442"/>
    </source>
</evidence>
<evidence type="ECO:0000259" key="3">
    <source>
        <dbReference type="PROSITE" id="PS51352"/>
    </source>
</evidence>
<dbReference type="PROSITE" id="PS51257">
    <property type="entry name" value="PROKAR_LIPOPROTEIN"/>
    <property type="match status" value="1"/>
</dbReference>
<dbReference type="GO" id="GO:0016853">
    <property type="term" value="F:isomerase activity"/>
    <property type="evidence" value="ECO:0007669"/>
    <property type="project" value="UniProtKB-KW"/>
</dbReference>
<dbReference type="Proteomes" id="UP000184442">
    <property type="component" value="Unassembled WGS sequence"/>
</dbReference>
<dbReference type="PANTHER" id="PTHR42852:SF13">
    <property type="entry name" value="PROTEIN DIPZ"/>
    <property type="match status" value="1"/>
</dbReference>
<keyword evidence="5" id="KW-1185">Reference proteome</keyword>
<proteinExistence type="predicted"/>
<dbReference type="PANTHER" id="PTHR42852">
    <property type="entry name" value="THIOL:DISULFIDE INTERCHANGE PROTEIN DSBE"/>
    <property type="match status" value="1"/>
</dbReference>
<sequence length="222" mass="24650">MKKFWMLALVLIIAISISACGSKAQLEEPKQTQETQKPEENLQESNETAEEGVETSKPESQEDSNNDNKGSIDESTSSKDAAYRIPDFQSMDFDGNEITNKFFADNMLTVVNVWTTTCPSCIEEIPVLQEIEEKYKDKGVRVLAILADNEVDAAKKILELKGGKYRNIITTESLIEGFLEQIMYVPTTLLVNSKGELIGEVIAGARSTEEFSKLIDDALKGL</sequence>
<dbReference type="GO" id="GO:0016491">
    <property type="term" value="F:oxidoreductase activity"/>
    <property type="evidence" value="ECO:0007669"/>
    <property type="project" value="InterPro"/>
</dbReference>
<feature type="signal peptide" evidence="2">
    <location>
        <begin position="1"/>
        <end position="24"/>
    </location>
</feature>
<evidence type="ECO:0000256" key="2">
    <source>
        <dbReference type="SAM" id="SignalP"/>
    </source>
</evidence>
<dbReference type="PROSITE" id="PS51352">
    <property type="entry name" value="THIOREDOXIN_2"/>
    <property type="match status" value="1"/>
</dbReference>
<reference evidence="4 5" key="1">
    <citation type="submission" date="2016-11" db="EMBL/GenBank/DDBJ databases">
        <authorList>
            <person name="Jaros S."/>
            <person name="Januszkiewicz K."/>
            <person name="Wedrychowicz H."/>
        </authorList>
    </citation>
    <scope>NUCLEOTIDE SEQUENCE [LARGE SCALE GENOMIC DNA]</scope>
    <source>
        <strain evidence="4 5">DSM 19022</strain>
    </source>
</reference>
<feature type="region of interest" description="Disordered" evidence="1">
    <location>
        <begin position="25"/>
        <end position="77"/>
    </location>
</feature>
<gene>
    <name evidence="4" type="ORF">SAMN02745176_02149</name>
</gene>
<dbReference type="AlphaFoldDB" id="A0A1M6FX99"/>
<evidence type="ECO:0000256" key="1">
    <source>
        <dbReference type="SAM" id="MobiDB-lite"/>
    </source>
</evidence>
<dbReference type="OrthoDB" id="9809733at2"/>
<feature type="domain" description="Thioredoxin" evidence="3">
    <location>
        <begin position="79"/>
        <end position="220"/>
    </location>
</feature>
<feature type="chain" id="PRO_5039354506" evidence="2">
    <location>
        <begin position="25"/>
        <end position="222"/>
    </location>
</feature>
<feature type="compositionally biased region" description="Polar residues" evidence="1">
    <location>
        <begin position="67"/>
        <end position="77"/>
    </location>
</feature>
<accession>A0A1M6FX99</accession>
<feature type="compositionally biased region" description="Basic and acidic residues" evidence="1">
    <location>
        <begin position="25"/>
        <end position="40"/>
    </location>
</feature>
<dbReference type="EMBL" id="FQZS01000013">
    <property type="protein sequence ID" value="SHJ02292.1"/>
    <property type="molecule type" value="Genomic_DNA"/>
</dbReference>
<dbReference type="InterPro" id="IPR013766">
    <property type="entry name" value="Thioredoxin_domain"/>
</dbReference>
<dbReference type="InterPro" id="IPR036249">
    <property type="entry name" value="Thioredoxin-like_sf"/>
</dbReference>